<feature type="region of interest" description="Disordered" evidence="7">
    <location>
        <begin position="226"/>
        <end position="269"/>
    </location>
</feature>
<dbReference type="InterPro" id="IPR036259">
    <property type="entry name" value="MFS_trans_sf"/>
</dbReference>
<comment type="subcellular location">
    <subcellularLocation>
        <location evidence="1">Cell membrane</location>
        <topology evidence="1">Multi-pass membrane protein</topology>
    </subcellularLocation>
</comment>
<keyword evidence="4 8" id="KW-0812">Transmembrane</keyword>
<evidence type="ECO:0000256" key="8">
    <source>
        <dbReference type="SAM" id="Phobius"/>
    </source>
</evidence>
<feature type="transmembrane region" description="Helical" evidence="8">
    <location>
        <begin position="442"/>
        <end position="461"/>
    </location>
</feature>
<reference evidence="10 11" key="1">
    <citation type="submission" date="2018-04" db="EMBL/GenBank/DDBJ databases">
        <authorList>
            <person name="Eckel V.P."/>
            <person name="Vogel R.F."/>
        </authorList>
    </citation>
    <scope>NUCLEOTIDE SEQUENCE [LARGE SCALE GENOMIC DNA]</scope>
    <source>
        <strain evidence="11">TMW 2.1764</strain>
    </source>
</reference>
<keyword evidence="3" id="KW-1003">Cell membrane</keyword>
<gene>
    <name evidence="10" type="ORF">DDE84_03655</name>
</gene>
<feature type="transmembrane region" description="Helical" evidence="8">
    <location>
        <begin position="349"/>
        <end position="369"/>
    </location>
</feature>
<feature type="transmembrane region" description="Helical" evidence="8">
    <location>
        <begin position="96"/>
        <end position="115"/>
    </location>
</feature>
<dbReference type="PANTHER" id="PTHR23517">
    <property type="entry name" value="RESISTANCE PROTEIN MDTM, PUTATIVE-RELATED-RELATED"/>
    <property type="match status" value="1"/>
</dbReference>
<feature type="transmembrane region" description="Helical" evidence="8">
    <location>
        <begin position="375"/>
        <end position="396"/>
    </location>
</feature>
<feature type="transmembrane region" description="Helical" evidence="8">
    <location>
        <begin position="121"/>
        <end position="142"/>
    </location>
</feature>
<feature type="transmembrane region" description="Helical" evidence="8">
    <location>
        <begin position="35"/>
        <end position="57"/>
    </location>
</feature>
<feature type="transmembrane region" description="Helical" evidence="8">
    <location>
        <begin position="162"/>
        <end position="185"/>
    </location>
</feature>
<evidence type="ECO:0000256" key="5">
    <source>
        <dbReference type="ARBA" id="ARBA00022989"/>
    </source>
</evidence>
<evidence type="ECO:0000256" key="2">
    <source>
        <dbReference type="ARBA" id="ARBA00022448"/>
    </source>
</evidence>
<dbReference type="InterPro" id="IPR011701">
    <property type="entry name" value="MFS"/>
</dbReference>
<keyword evidence="5 8" id="KW-1133">Transmembrane helix</keyword>
<feature type="transmembrane region" description="Helical" evidence="8">
    <location>
        <begin position="191"/>
        <end position="209"/>
    </location>
</feature>
<dbReference type="InterPro" id="IPR050171">
    <property type="entry name" value="MFS_Transporters"/>
</dbReference>
<feature type="transmembrane region" description="Helical" evidence="8">
    <location>
        <begin position="63"/>
        <end position="84"/>
    </location>
</feature>
<feature type="transmembrane region" description="Helical" evidence="8">
    <location>
        <begin position="318"/>
        <end position="337"/>
    </location>
</feature>
<dbReference type="PANTHER" id="PTHR23517:SF3">
    <property type="entry name" value="INTEGRAL MEMBRANE TRANSPORT PROTEIN"/>
    <property type="match status" value="1"/>
</dbReference>
<evidence type="ECO:0000313" key="10">
    <source>
        <dbReference type="EMBL" id="KAE8129182.1"/>
    </source>
</evidence>
<evidence type="ECO:0000259" key="9">
    <source>
        <dbReference type="PROSITE" id="PS50850"/>
    </source>
</evidence>
<feature type="region of interest" description="Disordered" evidence="7">
    <location>
        <begin position="1"/>
        <end position="23"/>
    </location>
</feature>
<name>A0A5N6S702_9BIFI</name>
<dbReference type="GO" id="GO:0005886">
    <property type="term" value="C:plasma membrane"/>
    <property type="evidence" value="ECO:0007669"/>
    <property type="project" value="UniProtKB-SubCell"/>
</dbReference>
<dbReference type="Proteomes" id="UP000325415">
    <property type="component" value="Unassembled WGS sequence"/>
</dbReference>
<evidence type="ECO:0000256" key="3">
    <source>
        <dbReference type="ARBA" id="ARBA00022475"/>
    </source>
</evidence>
<dbReference type="SUPFAM" id="SSF103473">
    <property type="entry name" value="MFS general substrate transporter"/>
    <property type="match status" value="1"/>
</dbReference>
<keyword evidence="6 8" id="KW-0472">Membrane</keyword>
<dbReference type="EMBL" id="QDAG01000003">
    <property type="protein sequence ID" value="KAE8129182.1"/>
    <property type="molecule type" value="Genomic_DNA"/>
</dbReference>
<proteinExistence type="predicted"/>
<sequence>MNETVTQHEEEARPGMAHDMEQNAKSDQTDFLRHLFVPVYMPAILFATGEGALIPVVPLTATALGANVATAGIISGLLMIGVVIGDMPAGIIVARWGETFAMRLSAIVAIVSAVICWRAPNLAMLAVGVLMIGIASAAFNLARHTFLTVWTPLWYRARAMSLLGGTTRVGYFVGPFLASPVIAFAGSRSVYWLHVVACITVLIVLWVIPDPEQMLSKNKAAAESHNKNTLSAATASPAPAVSQSPSVDTSTKTGTNTDASNGADDDAAQQPTRHRLPIVTYFPVLIRMGTAAGILQAMRASRQVILPLWGVQLNVSESHIALIMGIAGAVDLSLFYTSGQIMDRFGRRWAAVPVLVGISISHLLLPFALGEWSYIVVAILFSMANGLGSGIVMTLGSDLAARYAPDDMPGFLSGWRVFSDSGSAFGPLAISAMTAVSSLAGAAVLMGCCGLVGAFMMQRYIPRLVGK</sequence>
<dbReference type="PROSITE" id="PS50850">
    <property type="entry name" value="MFS"/>
    <property type="match status" value="1"/>
</dbReference>
<evidence type="ECO:0000256" key="1">
    <source>
        <dbReference type="ARBA" id="ARBA00004651"/>
    </source>
</evidence>
<dbReference type="GO" id="GO:0022857">
    <property type="term" value="F:transmembrane transporter activity"/>
    <property type="evidence" value="ECO:0007669"/>
    <property type="project" value="InterPro"/>
</dbReference>
<evidence type="ECO:0000256" key="6">
    <source>
        <dbReference type="ARBA" id="ARBA00023136"/>
    </source>
</evidence>
<feature type="domain" description="Major facilitator superfamily (MFS) profile" evidence="9">
    <location>
        <begin position="35"/>
        <end position="465"/>
    </location>
</feature>
<organism evidence="10 11">
    <name type="scientific">Bifidobacterium tibiigranuli</name>
    <dbReference type="NCBI Taxonomy" id="2172043"/>
    <lineage>
        <taxon>Bacteria</taxon>
        <taxon>Bacillati</taxon>
        <taxon>Actinomycetota</taxon>
        <taxon>Actinomycetes</taxon>
        <taxon>Bifidobacteriales</taxon>
        <taxon>Bifidobacteriaceae</taxon>
        <taxon>Bifidobacterium</taxon>
    </lineage>
</organism>
<dbReference type="Gene3D" id="1.20.1250.20">
    <property type="entry name" value="MFS general substrate transporter like domains"/>
    <property type="match status" value="1"/>
</dbReference>
<dbReference type="AlphaFoldDB" id="A0A5N6S702"/>
<feature type="compositionally biased region" description="Polar residues" evidence="7">
    <location>
        <begin position="247"/>
        <end position="260"/>
    </location>
</feature>
<keyword evidence="2" id="KW-0813">Transport</keyword>
<comment type="caution">
    <text evidence="10">The sequence shown here is derived from an EMBL/GenBank/DDBJ whole genome shotgun (WGS) entry which is preliminary data.</text>
</comment>
<feature type="compositionally biased region" description="Low complexity" evidence="7">
    <location>
        <begin position="231"/>
        <end position="246"/>
    </location>
</feature>
<evidence type="ECO:0000256" key="7">
    <source>
        <dbReference type="SAM" id="MobiDB-lite"/>
    </source>
</evidence>
<dbReference type="Pfam" id="PF07690">
    <property type="entry name" value="MFS_1"/>
    <property type="match status" value="2"/>
</dbReference>
<dbReference type="InterPro" id="IPR020846">
    <property type="entry name" value="MFS_dom"/>
</dbReference>
<evidence type="ECO:0000313" key="11">
    <source>
        <dbReference type="Proteomes" id="UP000325415"/>
    </source>
</evidence>
<evidence type="ECO:0000256" key="4">
    <source>
        <dbReference type="ARBA" id="ARBA00022692"/>
    </source>
</evidence>
<keyword evidence="11" id="KW-1185">Reference proteome</keyword>
<protein>
    <submittedName>
        <fullName evidence="10">MFS transporter</fullName>
    </submittedName>
</protein>
<accession>A0A5N6S702</accession>